<keyword evidence="3 4" id="KW-0408">Iron</keyword>
<dbReference type="PROSITE" id="PS51007">
    <property type="entry name" value="CYTC"/>
    <property type="match status" value="1"/>
</dbReference>
<feature type="transmembrane region" description="Helical" evidence="5">
    <location>
        <begin position="286"/>
        <end position="305"/>
    </location>
</feature>
<evidence type="ECO:0000259" key="6">
    <source>
        <dbReference type="PROSITE" id="PS51007"/>
    </source>
</evidence>
<dbReference type="OrthoDB" id="9787495at2"/>
<feature type="transmembrane region" description="Helical" evidence="5">
    <location>
        <begin position="12"/>
        <end position="33"/>
    </location>
</feature>
<feature type="transmembrane region" description="Helical" evidence="5">
    <location>
        <begin position="257"/>
        <end position="274"/>
    </location>
</feature>
<evidence type="ECO:0000313" key="7">
    <source>
        <dbReference type="EMBL" id="ANJ66108.1"/>
    </source>
</evidence>
<gene>
    <name evidence="7" type="ORF">A9404_00790</name>
</gene>
<dbReference type="GO" id="GO:0009055">
    <property type="term" value="F:electron transfer activity"/>
    <property type="evidence" value="ECO:0007669"/>
    <property type="project" value="InterPro"/>
</dbReference>
<keyword evidence="5" id="KW-0472">Membrane</keyword>
<evidence type="ECO:0000256" key="1">
    <source>
        <dbReference type="ARBA" id="ARBA00022617"/>
    </source>
</evidence>
<keyword evidence="1 4" id="KW-0349">Heme</keyword>
<dbReference type="InterPro" id="IPR036909">
    <property type="entry name" value="Cyt_c-like_dom_sf"/>
</dbReference>
<dbReference type="AlphaFoldDB" id="A0A191ZE12"/>
<dbReference type="InterPro" id="IPR010389">
    <property type="entry name" value="Urate_ox_N"/>
</dbReference>
<dbReference type="RefSeq" id="WP_066097777.1">
    <property type="nucleotide sequence ID" value="NZ_CP016027.1"/>
</dbReference>
<keyword evidence="8" id="KW-1185">Reference proteome</keyword>
<feature type="transmembrane region" description="Helical" evidence="5">
    <location>
        <begin position="233"/>
        <end position="251"/>
    </location>
</feature>
<dbReference type="KEGG" id="haz:A9404_00790"/>
<protein>
    <recommendedName>
        <fullName evidence="6">Cytochrome c domain-containing protein</fullName>
    </recommendedName>
</protein>
<keyword evidence="2 4" id="KW-0479">Metal-binding</keyword>
<feature type="transmembrane region" description="Helical" evidence="5">
    <location>
        <begin position="177"/>
        <end position="196"/>
    </location>
</feature>
<keyword evidence="5" id="KW-0812">Transmembrane</keyword>
<organism evidence="7 8">
    <name type="scientific">Halothiobacillus diazotrophicus</name>
    <dbReference type="NCBI Taxonomy" id="1860122"/>
    <lineage>
        <taxon>Bacteria</taxon>
        <taxon>Pseudomonadati</taxon>
        <taxon>Pseudomonadota</taxon>
        <taxon>Gammaproteobacteria</taxon>
        <taxon>Chromatiales</taxon>
        <taxon>Halothiobacillaceae</taxon>
        <taxon>Halothiobacillus</taxon>
    </lineage>
</organism>
<evidence type="ECO:0000256" key="5">
    <source>
        <dbReference type="SAM" id="Phobius"/>
    </source>
</evidence>
<sequence>MTAYLHAWLSLGVMWLHVIAGVAWIGASFYFIWLDNHLREPPEWKQALGIKGDLWAIHGGGFYEVAKYRLGPPQMPTELHWFKWEAYTTWLSGMALLTLVYYLGSTGYLIDPAKVVLAPWTAAAIGLGSIAAGLAIYETLLRSPLARHGALFGIVLYLVLVAFAWGLFQVFSGRGAFIHVGAIIGTIMVGNVFLGIMPAQRLLVRTVERGATPGPEVARRAAEAKLRSTHNNYLTLPIILIMISNHTPLLYSRPDGWLILAALGFITALARHYFNLRHRNINRPVYLIAPGLLTLALIGVLLPQVPSESGATGQGAAARDIASDAQIRQIVATRCLSCHSAHPGNPQFQAPPAGLAFDTLAELRLHRDAVLQATVQTHYMPLGNVTQMTEAERAALGEWLRQQTPK</sequence>
<feature type="transmembrane region" description="Helical" evidence="5">
    <location>
        <begin position="84"/>
        <end position="104"/>
    </location>
</feature>
<dbReference type="GO" id="GO:0046872">
    <property type="term" value="F:metal ion binding"/>
    <property type="evidence" value="ECO:0007669"/>
    <property type="project" value="UniProtKB-KW"/>
</dbReference>
<dbReference type="STRING" id="1860122.A9404_00790"/>
<dbReference type="InterPro" id="IPR009056">
    <property type="entry name" value="Cyt_c-like_dom"/>
</dbReference>
<accession>A0A191ZE12</accession>
<dbReference type="GO" id="GO:0020037">
    <property type="term" value="F:heme binding"/>
    <property type="evidence" value="ECO:0007669"/>
    <property type="project" value="InterPro"/>
</dbReference>
<dbReference type="Pfam" id="PF06181">
    <property type="entry name" value="Urate_ox_N"/>
    <property type="match status" value="1"/>
</dbReference>
<dbReference type="EMBL" id="CP016027">
    <property type="protein sequence ID" value="ANJ66108.1"/>
    <property type="molecule type" value="Genomic_DNA"/>
</dbReference>
<evidence type="ECO:0000256" key="4">
    <source>
        <dbReference type="PROSITE-ProRule" id="PRU00433"/>
    </source>
</evidence>
<reference evidence="7 8" key="1">
    <citation type="submission" date="2016-06" db="EMBL/GenBank/DDBJ databases">
        <title>Insight into the functional genes involving in sulfur oxidation in Pearl River water.</title>
        <authorList>
            <person name="Luo J."/>
            <person name="Tan X."/>
            <person name="Lin W."/>
        </authorList>
    </citation>
    <scope>NUCLEOTIDE SEQUENCE [LARGE SCALE GENOMIC DNA]</scope>
    <source>
        <strain evidence="7 8">LS2</strain>
    </source>
</reference>
<evidence type="ECO:0000256" key="3">
    <source>
        <dbReference type="ARBA" id="ARBA00023004"/>
    </source>
</evidence>
<feature type="transmembrane region" description="Helical" evidence="5">
    <location>
        <begin position="149"/>
        <end position="171"/>
    </location>
</feature>
<evidence type="ECO:0000256" key="2">
    <source>
        <dbReference type="ARBA" id="ARBA00022723"/>
    </source>
</evidence>
<name>A0A191ZE12_9GAMM</name>
<evidence type="ECO:0000313" key="8">
    <source>
        <dbReference type="Proteomes" id="UP000078596"/>
    </source>
</evidence>
<dbReference type="SUPFAM" id="SSF46626">
    <property type="entry name" value="Cytochrome c"/>
    <property type="match status" value="1"/>
</dbReference>
<feature type="transmembrane region" description="Helical" evidence="5">
    <location>
        <begin position="116"/>
        <end position="137"/>
    </location>
</feature>
<dbReference type="Proteomes" id="UP000078596">
    <property type="component" value="Chromosome"/>
</dbReference>
<feature type="domain" description="Cytochrome c" evidence="6">
    <location>
        <begin position="319"/>
        <end position="404"/>
    </location>
</feature>
<proteinExistence type="predicted"/>
<keyword evidence="5" id="KW-1133">Transmembrane helix</keyword>